<dbReference type="EMBL" id="JAUZQC010000005">
    <property type="protein sequence ID" value="KAK5870564.1"/>
    <property type="molecule type" value="Genomic_DNA"/>
</dbReference>
<name>A0AAN7Y0W5_ELEMC</name>
<feature type="compositionally biased region" description="Polar residues" evidence="1">
    <location>
        <begin position="159"/>
        <end position="172"/>
    </location>
</feature>
<comment type="caution">
    <text evidence="2">The sequence shown here is derived from an EMBL/GenBank/DDBJ whole genome shotgun (WGS) entry which is preliminary data.</text>
</comment>
<feature type="compositionally biased region" description="Basic and acidic residues" evidence="1">
    <location>
        <begin position="181"/>
        <end position="197"/>
    </location>
</feature>
<feature type="region of interest" description="Disordered" evidence="1">
    <location>
        <begin position="1"/>
        <end position="45"/>
    </location>
</feature>
<feature type="compositionally biased region" description="Polar residues" evidence="1">
    <location>
        <begin position="1"/>
        <end position="20"/>
    </location>
</feature>
<reference evidence="2 3" key="1">
    <citation type="journal article" date="2023" name="Genes (Basel)">
        <title>Chromosome-Level Genome Assembly and Circadian Gene Repertoire of the Patagonia Blennie Eleginops maclovinus-The Closest Ancestral Proxy of Antarctic Cryonotothenioids.</title>
        <authorList>
            <person name="Cheng C.C."/>
            <person name="Rivera-Colon A.G."/>
            <person name="Minhas B.F."/>
            <person name="Wilson L."/>
            <person name="Rayamajhi N."/>
            <person name="Vargas-Chacoff L."/>
            <person name="Catchen J.M."/>
        </authorList>
    </citation>
    <scope>NUCLEOTIDE SEQUENCE [LARGE SCALE GENOMIC DNA]</scope>
    <source>
        <strain evidence="2">JMC-PN-2008</strain>
    </source>
</reference>
<keyword evidence="3" id="KW-1185">Reference proteome</keyword>
<accession>A0AAN7Y0W5</accession>
<dbReference type="PANTHER" id="PTHR24176">
    <property type="entry name" value="ANKYRIN REPEAT DOMAIN-CONTAINING PROTEIN 31-RELATED"/>
    <property type="match status" value="1"/>
</dbReference>
<dbReference type="Proteomes" id="UP001346869">
    <property type="component" value="Unassembled WGS sequence"/>
</dbReference>
<dbReference type="PANTHER" id="PTHR24176:SF14">
    <property type="entry name" value="ANKYRIN REPEAT DOMAIN-CONTAINING PROTEIN 31"/>
    <property type="match status" value="1"/>
</dbReference>
<evidence type="ECO:0000256" key="1">
    <source>
        <dbReference type="SAM" id="MobiDB-lite"/>
    </source>
</evidence>
<evidence type="ECO:0000313" key="3">
    <source>
        <dbReference type="Proteomes" id="UP001346869"/>
    </source>
</evidence>
<reference evidence="2 3" key="2">
    <citation type="journal article" date="2023" name="Mol. Biol. Evol.">
        <title>Genomics of Secondarily Temperate Adaptation in the Only Non-Antarctic Icefish.</title>
        <authorList>
            <person name="Rivera-Colon A.G."/>
            <person name="Rayamajhi N."/>
            <person name="Minhas B.F."/>
            <person name="Madrigal G."/>
            <person name="Bilyk K.T."/>
            <person name="Yoon V."/>
            <person name="Hune M."/>
            <person name="Gregory S."/>
            <person name="Cheng C.H.C."/>
            <person name="Catchen J.M."/>
        </authorList>
    </citation>
    <scope>NUCLEOTIDE SEQUENCE [LARGE SCALE GENOMIC DNA]</scope>
    <source>
        <strain evidence="2">JMC-PN-2008</strain>
    </source>
</reference>
<feature type="compositionally biased region" description="Polar residues" evidence="1">
    <location>
        <begin position="200"/>
        <end position="227"/>
    </location>
</feature>
<sequence length="404" mass="44975">MSSEAPCHSSVSASRSNTLSVRPGDLGDRDGVREPGDIQRKKKETPLGNAVAIRVILEEVSRKHTELSTSPLIDLEDAGRYHAALIQIQNTLREVLAKKQLEKDDLEQKLRTRLDPFQDRILRLRLVSLSSGQSTLVEVLQKQKHMEEAYVTAMARLSNNQSSTGETQQLNHFSIPDPEVGEAHSSDHNGQRQESHRPVTRSTSFRSAASNNARNPTESLLTATPTDVLNKRARRRRSNAPQPDRLKLSDLIQRGVIPSGSALELVLKGCWHLALLLDDGSIKDSKGKLHPTPESWLELIRGNNIPVSSAYASDKVMLRGKPLSYYSLNMEAEGDSAQAPPSDQHCSAASPQEGLIPEAANLRRMIMNIKIVHLVGDDEWLPSAQMDYYWEKLLEKDPDDWGEL</sequence>
<protein>
    <submittedName>
        <fullName evidence="2">Uncharacterized protein</fullName>
    </submittedName>
</protein>
<dbReference type="InterPro" id="IPR042334">
    <property type="entry name" value="ANKRD31"/>
</dbReference>
<dbReference type="AlphaFoldDB" id="A0AAN7Y0W5"/>
<organism evidence="2 3">
    <name type="scientific">Eleginops maclovinus</name>
    <name type="common">Patagonian blennie</name>
    <name type="synonym">Eleginus maclovinus</name>
    <dbReference type="NCBI Taxonomy" id="56733"/>
    <lineage>
        <taxon>Eukaryota</taxon>
        <taxon>Metazoa</taxon>
        <taxon>Chordata</taxon>
        <taxon>Craniata</taxon>
        <taxon>Vertebrata</taxon>
        <taxon>Euteleostomi</taxon>
        <taxon>Actinopterygii</taxon>
        <taxon>Neopterygii</taxon>
        <taxon>Teleostei</taxon>
        <taxon>Neoteleostei</taxon>
        <taxon>Acanthomorphata</taxon>
        <taxon>Eupercaria</taxon>
        <taxon>Perciformes</taxon>
        <taxon>Notothenioidei</taxon>
        <taxon>Eleginopidae</taxon>
        <taxon>Eleginops</taxon>
    </lineage>
</organism>
<feature type="region of interest" description="Disordered" evidence="1">
    <location>
        <begin position="159"/>
        <end position="246"/>
    </location>
</feature>
<proteinExistence type="predicted"/>
<feature type="compositionally biased region" description="Basic and acidic residues" evidence="1">
    <location>
        <begin position="25"/>
        <end position="39"/>
    </location>
</feature>
<gene>
    <name evidence="2" type="ORF">PBY51_003502</name>
</gene>
<evidence type="ECO:0000313" key="2">
    <source>
        <dbReference type="EMBL" id="KAK5870564.1"/>
    </source>
</evidence>